<dbReference type="GO" id="GO:0000976">
    <property type="term" value="F:transcription cis-regulatory region binding"/>
    <property type="evidence" value="ECO:0007669"/>
    <property type="project" value="TreeGrafter"/>
</dbReference>
<dbReference type="RefSeq" id="WP_063493283.1">
    <property type="nucleotide sequence ID" value="NZ_FCOC02000021.1"/>
</dbReference>
<dbReference type="EMBL" id="FCOC02000021">
    <property type="protein sequence ID" value="SAL48664.1"/>
    <property type="molecule type" value="Genomic_DNA"/>
</dbReference>
<dbReference type="Gene3D" id="3.40.190.290">
    <property type="match status" value="1"/>
</dbReference>
<dbReference type="InterPro" id="IPR036388">
    <property type="entry name" value="WH-like_DNA-bd_sf"/>
</dbReference>
<sequence length="326" mass="35557">MLRYLATFLTAAETGSFSSAGERLGLTQSAVSMQIKRLESDLGCMLFERSGKAVQLSERGRALVSHAHELVARYDDMKAGAVPQASTLTLGAISTVQSGLLPKALRGFAESCPATNIQVTPGTSIQLLAQVDAGELDIAAMIKPNFGIPANLVWIPLLDDVYVAIAPKAATGSLREWALDLPFIRYDRRSYGGGLVNTFLRRQKLVVREGIELDEPAVIVQMVAEELGWSVVPGDLLMLQHVPLVQRMALPGQPVNRKLGLLVRKAVLDRATTRALVESLREEARMRRSEAAKMDDTPAVYRQGVAARRPRMKRPRHAAPNDLGTE</sequence>
<evidence type="ECO:0000313" key="7">
    <source>
        <dbReference type="EMBL" id="SAL48664.1"/>
    </source>
</evidence>
<dbReference type="Proteomes" id="UP000054893">
    <property type="component" value="Unassembled WGS sequence"/>
</dbReference>
<evidence type="ECO:0000313" key="8">
    <source>
        <dbReference type="Proteomes" id="UP000054893"/>
    </source>
</evidence>
<dbReference type="PRINTS" id="PR00039">
    <property type="entry name" value="HTHLYSR"/>
</dbReference>
<keyword evidence="2" id="KW-0805">Transcription regulation</keyword>
<dbReference type="InterPro" id="IPR005119">
    <property type="entry name" value="LysR_subst-bd"/>
</dbReference>
<evidence type="ECO:0000256" key="1">
    <source>
        <dbReference type="ARBA" id="ARBA00009437"/>
    </source>
</evidence>
<dbReference type="SUPFAM" id="SSF53850">
    <property type="entry name" value="Periplasmic binding protein-like II"/>
    <property type="match status" value="1"/>
</dbReference>
<dbReference type="AlphaFoldDB" id="A0A158HW82"/>
<dbReference type="PROSITE" id="PS50931">
    <property type="entry name" value="HTH_LYSR"/>
    <property type="match status" value="1"/>
</dbReference>
<evidence type="ECO:0000256" key="2">
    <source>
        <dbReference type="ARBA" id="ARBA00023015"/>
    </source>
</evidence>
<reference evidence="7 8" key="1">
    <citation type="submission" date="2016-01" db="EMBL/GenBank/DDBJ databases">
        <authorList>
            <person name="Oliw E.H."/>
        </authorList>
    </citation>
    <scope>NUCLEOTIDE SEQUENCE [LARGE SCALE GENOMIC DNA]</scope>
    <source>
        <strain evidence="7">LMG 22029</strain>
    </source>
</reference>
<feature type="compositionally biased region" description="Basic residues" evidence="5">
    <location>
        <begin position="308"/>
        <end position="317"/>
    </location>
</feature>
<dbReference type="Pfam" id="PF00126">
    <property type="entry name" value="HTH_1"/>
    <property type="match status" value="1"/>
</dbReference>
<proteinExistence type="inferred from homology"/>
<organism evidence="7 8">
    <name type="scientific">Caballeronia sordidicola</name>
    <name type="common">Burkholderia sordidicola</name>
    <dbReference type="NCBI Taxonomy" id="196367"/>
    <lineage>
        <taxon>Bacteria</taxon>
        <taxon>Pseudomonadati</taxon>
        <taxon>Pseudomonadota</taxon>
        <taxon>Betaproteobacteria</taxon>
        <taxon>Burkholderiales</taxon>
        <taxon>Burkholderiaceae</taxon>
        <taxon>Caballeronia</taxon>
    </lineage>
</organism>
<feature type="region of interest" description="Disordered" evidence="5">
    <location>
        <begin position="288"/>
        <end position="326"/>
    </location>
</feature>
<name>A0A158HW82_CABSO</name>
<keyword evidence="3" id="KW-0238">DNA-binding</keyword>
<keyword evidence="4" id="KW-0804">Transcription</keyword>
<dbReference type="InterPro" id="IPR000847">
    <property type="entry name" value="LysR_HTH_N"/>
</dbReference>
<gene>
    <name evidence="7" type="ORF">AWB64_05123</name>
</gene>
<evidence type="ECO:0000256" key="4">
    <source>
        <dbReference type="ARBA" id="ARBA00023163"/>
    </source>
</evidence>
<dbReference type="Pfam" id="PF03466">
    <property type="entry name" value="LysR_substrate"/>
    <property type="match status" value="1"/>
</dbReference>
<dbReference type="SUPFAM" id="SSF46785">
    <property type="entry name" value="Winged helix' DNA-binding domain"/>
    <property type="match status" value="1"/>
</dbReference>
<evidence type="ECO:0000259" key="6">
    <source>
        <dbReference type="PROSITE" id="PS50931"/>
    </source>
</evidence>
<feature type="domain" description="HTH lysR-type" evidence="6">
    <location>
        <begin position="1"/>
        <end position="57"/>
    </location>
</feature>
<protein>
    <submittedName>
        <fullName evidence="7">LysR family transcriptional regulator</fullName>
    </submittedName>
</protein>
<dbReference type="FunFam" id="1.10.10.10:FF:000001">
    <property type="entry name" value="LysR family transcriptional regulator"/>
    <property type="match status" value="1"/>
</dbReference>
<dbReference type="PANTHER" id="PTHR30126">
    <property type="entry name" value="HTH-TYPE TRANSCRIPTIONAL REGULATOR"/>
    <property type="match status" value="1"/>
</dbReference>
<dbReference type="InterPro" id="IPR036390">
    <property type="entry name" value="WH_DNA-bd_sf"/>
</dbReference>
<evidence type="ECO:0000256" key="5">
    <source>
        <dbReference type="SAM" id="MobiDB-lite"/>
    </source>
</evidence>
<dbReference type="GO" id="GO:0003700">
    <property type="term" value="F:DNA-binding transcription factor activity"/>
    <property type="evidence" value="ECO:0007669"/>
    <property type="project" value="InterPro"/>
</dbReference>
<dbReference type="Gene3D" id="1.10.10.10">
    <property type="entry name" value="Winged helix-like DNA-binding domain superfamily/Winged helix DNA-binding domain"/>
    <property type="match status" value="1"/>
</dbReference>
<dbReference type="PANTHER" id="PTHR30126:SF94">
    <property type="entry name" value="LYSR FAMILY TRANSCRIPTIONAL REGULATOR"/>
    <property type="match status" value="1"/>
</dbReference>
<dbReference type="OrthoDB" id="9803735at2"/>
<accession>A0A158HW82</accession>
<evidence type="ECO:0000256" key="3">
    <source>
        <dbReference type="ARBA" id="ARBA00023125"/>
    </source>
</evidence>
<comment type="similarity">
    <text evidence="1">Belongs to the LysR transcriptional regulatory family.</text>
</comment>